<gene>
    <name evidence="4" type="ORF">ACHAXA_000696</name>
</gene>
<comment type="caution">
    <text evidence="4">The sequence shown here is derived from an EMBL/GenBank/DDBJ whole genome shotgun (WGS) entry which is preliminary data.</text>
</comment>
<dbReference type="PANTHER" id="PTHR13068">
    <property type="entry name" value="CGI-12 PROTEIN-RELATED"/>
    <property type="match status" value="1"/>
</dbReference>
<feature type="compositionally biased region" description="Low complexity" evidence="3">
    <location>
        <begin position="70"/>
        <end position="80"/>
    </location>
</feature>
<feature type="compositionally biased region" description="Basic and acidic residues" evidence="3">
    <location>
        <begin position="171"/>
        <end position="181"/>
    </location>
</feature>
<protein>
    <submittedName>
        <fullName evidence="4">Uncharacterized protein</fullName>
    </submittedName>
</protein>
<dbReference type="PANTHER" id="PTHR13068:SF151">
    <property type="entry name" value="TRANSCRIPTION TERMINATION FACTOR MTERF9, CHLOROPLASTIC"/>
    <property type="match status" value="1"/>
</dbReference>
<evidence type="ECO:0000256" key="2">
    <source>
        <dbReference type="ARBA" id="ARBA00022946"/>
    </source>
</evidence>
<evidence type="ECO:0000256" key="1">
    <source>
        <dbReference type="ARBA" id="ARBA00007692"/>
    </source>
</evidence>
<evidence type="ECO:0000313" key="5">
    <source>
        <dbReference type="Proteomes" id="UP001530377"/>
    </source>
</evidence>
<dbReference type="Gene3D" id="1.25.70.10">
    <property type="entry name" value="Transcription termination factor 3, mitochondrial"/>
    <property type="match status" value="1"/>
</dbReference>
<dbReference type="InterPro" id="IPR003690">
    <property type="entry name" value="MTERF"/>
</dbReference>
<feature type="compositionally biased region" description="Basic residues" evidence="3">
    <location>
        <begin position="52"/>
        <end position="61"/>
    </location>
</feature>
<name>A0ABD3R795_9STRA</name>
<dbReference type="Proteomes" id="UP001530377">
    <property type="component" value="Unassembled WGS sequence"/>
</dbReference>
<evidence type="ECO:0000313" key="4">
    <source>
        <dbReference type="EMBL" id="KAL3807571.1"/>
    </source>
</evidence>
<dbReference type="SMART" id="SM00733">
    <property type="entry name" value="Mterf"/>
    <property type="match status" value="6"/>
</dbReference>
<dbReference type="InterPro" id="IPR038538">
    <property type="entry name" value="MTERF_sf"/>
</dbReference>
<sequence>MVILMWSVPSIANVAVVVLVLVLVLVVDVDVTAASSITRDVLQPERRLRRRLLRHRRHRPRGMPEDVGTAAAASSSFLLPSPSPRRRRSPAAIPPPSRVIGPDSRLPSSPSDVREIMDLIRRTYPDANENVDENDVGVGWSRTRNYLYRHRASCRRAAPIDPTSPSEEMDDRSGGDDRNGSGREPLTTRSVSLVLSFLDEAFPNRPDLQARILKNTPRILGRWESINSRLWPTVEFLRGLYGRMTIASCGGGVGGIDDDDCGMFHEAIYRNTDLLLVRGVGYAASTIECEDDDDDDRAPRLRRNGRARARRRDVDDVAGAVAHRDLASMTMSDIGGAYDGDDTDDGTNNAIEGYLRTELGALLSSSDVAKLKRDRPTIFQLSLDGTVRPVVEYLRSLLFFETDDGGGDDDDDDDDISSMVDNDGTVQSLHSLSSSSSRWNGKAGRVLKRVVTNHPTLLQLDVESNLRPTVSFLRDSCDFDDAELAMVISATPGLLGLSVSRNIGPTIGYIRDILADGDCGEGTPHDDSRKEDREGREDELRRSLRRCILKHPQILSLSLDNLRAKREYFDEIDRVGTPSQTKDDVGRGKAKKMKTTLAARIVATAPSTYSLSLSEYRPQGGIFGKIVGRTKVVTECECKRNTLSDNLREYPVILTLSLEDNIIPTLSFFNMTGYVRLDVNGIPQINESPIHQQKVVIRSRYIATSLYNRLLPRWHFLLQEREKQQLSWHAHMKSERASDTCTYAAAPAPWEISSSSNSAPLPPLHLLSGANDEVFCREMKLSLTEYFEFKEEAVGRLKFASQFDRWLKTGRPIDLSVVSSREK</sequence>
<reference evidence="4 5" key="1">
    <citation type="submission" date="2024-10" db="EMBL/GenBank/DDBJ databases">
        <title>Updated reference genomes for cyclostephanoid diatoms.</title>
        <authorList>
            <person name="Roberts W.R."/>
            <person name="Alverson A.J."/>
        </authorList>
    </citation>
    <scope>NUCLEOTIDE SEQUENCE [LARGE SCALE GENOMIC DNA]</scope>
    <source>
        <strain evidence="4 5">AJA228-03</strain>
    </source>
</reference>
<dbReference type="EMBL" id="JALLPB020000615">
    <property type="protein sequence ID" value="KAL3807571.1"/>
    <property type="molecule type" value="Genomic_DNA"/>
</dbReference>
<feature type="region of interest" description="Disordered" evidence="3">
    <location>
        <begin position="52"/>
        <end position="111"/>
    </location>
</feature>
<organism evidence="4 5">
    <name type="scientific">Cyclostephanos tholiformis</name>
    <dbReference type="NCBI Taxonomy" id="382380"/>
    <lineage>
        <taxon>Eukaryota</taxon>
        <taxon>Sar</taxon>
        <taxon>Stramenopiles</taxon>
        <taxon>Ochrophyta</taxon>
        <taxon>Bacillariophyta</taxon>
        <taxon>Coscinodiscophyceae</taxon>
        <taxon>Thalassiosirophycidae</taxon>
        <taxon>Stephanodiscales</taxon>
        <taxon>Stephanodiscaceae</taxon>
        <taxon>Cyclostephanos</taxon>
    </lineage>
</organism>
<accession>A0ABD3R795</accession>
<dbReference type="Pfam" id="PF02536">
    <property type="entry name" value="mTERF"/>
    <property type="match status" value="1"/>
</dbReference>
<comment type="similarity">
    <text evidence="1">Belongs to the mTERF family.</text>
</comment>
<keyword evidence="5" id="KW-1185">Reference proteome</keyword>
<feature type="region of interest" description="Disordered" evidence="3">
    <location>
        <begin position="157"/>
        <end position="185"/>
    </location>
</feature>
<evidence type="ECO:0000256" key="3">
    <source>
        <dbReference type="SAM" id="MobiDB-lite"/>
    </source>
</evidence>
<dbReference type="AlphaFoldDB" id="A0ABD3R795"/>
<proteinExistence type="inferred from homology"/>
<keyword evidence="2" id="KW-0809">Transit peptide</keyword>